<dbReference type="CDD" id="cd07385">
    <property type="entry name" value="MPP_YkuE_C"/>
    <property type="match status" value="1"/>
</dbReference>
<feature type="transmembrane region" description="Helical" evidence="1">
    <location>
        <begin position="116"/>
        <end position="133"/>
    </location>
</feature>
<dbReference type="AlphaFoldDB" id="A0A926D802"/>
<dbReference type="InterPro" id="IPR029052">
    <property type="entry name" value="Metallo-depent_PP-like"/>
</dbReference>
<protein>
    <submittedName>
        <fullName evidence="3">Metallophosphoesterase</fullName>
    </submittedName>
</protein>
<dbReference type="SUPFAM" id="SSF56300">
    <property type="entry name" value="Metallo-dependent phosphatases"/>
    <property type="match status" value="1"/>
</dbReference>
<dbReference type="GO" id="GO:0016787">
    <property type="term" value="F:hydrolase activity"/>
    <property type="evidence" value="ECO:0007669"/>
    <property type="project" value="InterPro"/>
</dbReference>
<dbReference type="RefSeq" id="WP_249318326.1">
    <property type="nucleotide sequence ID" value="NZ_JACRSN010000003.1"/>
</dbReference>
<keyword evidence="4" id="KW-1185">Reference proteome</keyword>
<evidence type="ECO:0000259" key="2">
    <source>
        <dbReference type="Pfam" id="PF00149"/>
    </source>
</evidence>
<dbReference type="PANTHER" id="PTHR31302:SF0">
    <property type="entry name" value="TRANSMEMBRANE PROTEIN WITH METALLOPHOSPHOESTERASE DOMAIN"/>
    <property type="match status" value="1"/>
</dbReference>
<dbReference type="Pfam" id="PF00149">
    <property type="entry name" value="Metallophos"/>
    <property type="match status" value="1"/>
</dbReference>
<organism evidence="3 4">
    <name type="scientific">Yeguia hominis</name>
    <dbReference type="NCBI Taxonomy" id="2763662"/>
    <lineage>
        <taxon>Bacteria</taxon>
        <taxon>Bacillati</taxon>
        <taxon>Bacillota</taxon>
        <taxon>Clostridia</taxon>
        <taxon>Eubacteriales</taxon>
        <taxon>Yeguiaceae</taxon>
        <taxon>Yeguia</taxon>
    </lineage>
</organism>
<dbReference type="InterPro" id="IPR004843">
    <property type="entry name" value="Calcineurin-like_PHP"/>
</dbReference>
<dbReference type="PANTHER" id="PTHR31302">
    <property type="entry name" value="TRANSMEMBRANE PROTEIN WITH METALLOPHOSPHOESTERASE DOMAIN-RELATED"/>
    <property type="match status" value="1"/>
</dbReference>
<accession>A0A926D802</accession>
<gene>
    <name evidence="3" type="ORF">IAG03_03250</name>
</gene>
<dbReference type="Proteomes" id="UP000651482">
    <property type="component" value="Unassembled WGS sequence"/>
</dbReference>
<dbReference type="InterPro" id="IPR051158">
    <property type="entry name" value="Metallophosphoesterase_sf"/>
</dbReference>
<keyword evidence="1" id="KW-0472">Membrane</keyword>
<keyword evidence="1" id="KW-0812">Transmembrane</keyword>
<sequence>MVALLLSPVYILLNVYAVRRILQWVSAFPLSAAAGRWCKGLLIVLYALPAVSPALAYALPASAFQWWVGRISAAWLGCLFYLLLLLAVADGSAWGIRRHFRGRWDAARKNRLLRRGGALCAAALIAVCGYGFWHAQEITVVQRPVSVWKTCPAQKSLRIALISDLHFGYSVGLRQAQRMVDTVNAQNPDLICIAGDVFDNAYSAIEDPARLSEILSGFRSPYGTYACYGNHDVSERLLAGFSFGGAGKVSEQRMDAILTDAGIHLLRDETVLVDGKFYLSGRRDRTKPGVSEERLDAETLLSGVDRNLPVFVLDHQPADLAALAQAGADLVLSGHTHNGQLFPGNLLIQPFCENPYGVLQKGEMTSVVTSGAGVWGPAMRVGTNCEVVVVEVSFLPSGLQATG</sequence>
<dbReference type="EMBL" id="JACRSN010000003">
    <property type="protein sequence ID" value="MBC8533034.1"/>
    <property type="molecule type" value="Genomic_DNA"/>
</dbReference>
<feature type="domain" description="Calcineurin-like phosphoesterase" evidence="2">
    <location>
        <begin position="157"/>
        <end position="338"/>
    </location>
</feature>
<name>A0A926D802_9FIRM</name>
<evidence type="ECO:0000313" key="3">
    <source>
        <dbReference type="EMBL" id="MBC8533034.1"/>
    </source>
</evidence>
<evidence type="ECO:0000313" key="4">
    <source>
        <dbReference type="Proteomes" id="UP000651482"/>
    </source>
</evidence>
<dbReference type="Gene3D" id="3.60.21.10">
    <property type="match status" value="1"/>
</dbReference>
<proteinExistence type="predicted"/>
<reference evidence="3" key="1">
    <citation type="submission" date="2020-08" db="EMBL/GenBank/DDBJ databases">
        <title>Genome public.</title>
        <authorList>
            <person name="Liu C."/>
            <person name="Sun Q."/>
        </authorList>
    </citation>
    <scope>NUCLEOTIDE SEQUENCE</scope>
    <source>
        <strain evidence="3">NSJ-40</strain>
    </source>
</reference>
<evidence type="ECO:0000256" key="1">
    <source>
        <dbReference type="SAM" id="Phobius"/>
    </source>
</evidence>
<comment type="caution">
    <text evidence="3">The sequence shown here is derived from an EMBL/GenBank/DDBJ whole genome shotgun (WGS) entry which is preliminary data.</text>
</comment>
<feature type="transmembrane region" description="Helical" evidence="1">
    <location>
        <begin position="73"/>
        <end position="96"/>
    </location>
</feature>
<keyword evidence="1" id="KW-1133">Transmembrane helix</keyword>